<dbReference type="Gene3D" id="3.40.50.300">
    <property type="entry name" value="P-loop containing nucleotide triphosphate hydrolases"/>
    <property type="match status" value="1"/>
</dbReference>
<dbReference type="SMART" id="SM00490">
    <property type="entry name" value="HELICc"/>
    <property type="match status" value="1"/>
</dbReference>
<dbReference type="GO" id="GO:0051301">
    <property type="term" value="P:cell division"/>
    <property type="evidence" value="ECO:0007669"/>
    <property type="project" value="UniProtKB-KW"/>
</dbReference>
<dbReference type="PROSITE" id="PS51194">
    <property type="entry name" value="HELICASE_CTER"/>
    <property type="match status" value="1"/>
</dbReference>
<gene>
    <name evidence="22" type="primary">RsERCC6</name>
</gene>
<dbReference type="GO" id="GO:0016787">
    <property type="term" value="F:hydrolase activity"/>
    <property type="evidence" value="ECO:0007669"/>
    <property type="project" value="UniProtKB-KW"/>
</dbReference>
<name>A0A2Z5U5Z9_9NEOP</name>
<feature type="domain" description="Helicase ATP-binding" evidence="20">
    <location>
        <begin position="518"/>
        <end position="692"/>
    </location>
</feature>
<feature type="domain" description="Helicase C-terminal" evidence="21">
    <location>
        <begin position="841"/>
        <end position="1000"/>
    </location>
</feature>
<comment type="subunit">
    <text evidence="2">Interacts (via N-terminus) with spn-A/Rad51.</text>
</comment>
<evidence type="ECO:0000256" key="12">
    <source>
        <dbReference type="ARBA" id="ARBA00023306"/>
    </source>
</evidence>
<dbReference type="SUPFAM" id="SSF52540">
    <property type="entry name" value="P-loop containing nucleoside triphosphate hydrolases"/>
    <property type="match status" value="2"/>
</dbReference>
<feature type="compositionally biased region" description="Basic and acidic residues" evidence="19">
    <location>
        <begin position="1188"/>
        <end position="1204"/>
    </location>
</feature>
<evidence type="ECO:0000256" key="1">
    <source>
        <dbReference type="ARBA" id="ARBA00004123"/>
    </source>
</evidence>
<feature type="compositionally biased region" description="Polar residues" evidence="19">
    <location>
        <begin position="1353"/>
        <end position="1378"/>
    </location>
</feature>
<keyword evidence="4" id="KW-0132">Cell division</keyword>
<evidence type="ECO:0000256" key="18">
    <source>
        <dbReference type="SAM" id="Coils"/>
    </source>
</evidence>
<comment type="subcellular location">
    <subcellularLocation>
        <location evidence="1">Nucleus</location>
    </subcellularLocation>
</comment>
<dbReference type="Gene3D" id="3.40.50.10810">
    <property type="entry name" value="Tandem AAA-ATPase domain"/>
    <property type="match status" value="1"/>
</dbReference>
<protein>
    <recommendedName>
        <fullName evidence="15">DNA excision repair protein ERCC-6</fullName>
    </recommendedName>
    <alternativeName>
        <fullName evidence="16">ATP-dependent helicase ERCC6</fullName>
    </alternativeName>
    <alternativeName>
        <fullName evidence="17">Cockayne syndrome protein CSB</fullName>
    </alternativeName>
    <alternativeName>
        <fullName evidence="3">DNA repair and recombination protein RAD54-like</fullName>
    </alternativeName>
    <alternativeName>
        <fullName evidence="14">Protein okra</fullName>
    </alternativeName>
</protein>
<dbReference type="Pfam" id="PF00176">
    <property type="entry name" value="SNF2-rel_dom"/>
    <property type="match status" value="1"/>
</dbReference>
<dbReference type="GO" id="GO:0051321">
    <property type="term" value="P:meiotic cell cycle"/>
    <property type="evidence" value="ECO:0007669"/>
    <property type="project" value="UniProtKB-KW"/>
</dbReference>
<evidence type="ECO:0000256" key="5">
    <source>
        <dbReference type="ARBA" id="ARBA00022741"/>
    </source>
</evidence>
<dbReference type="InterPro" id="IPR049730">
    <property type="entry name" value="SNF2/RAD54-like_C"/>
</dbReference>
<dbReference type="CDD" id="cd22254">
    <property type="entry name" value="CSB_WHD"/>
    <property type="match status" value="1"/>
</dbReference>
<evidence type="ECO:0000313" key="22">
    <source>
        <dbReference type="EMBL" id="BBA93703.1"/>
    </source>
</evidence>
<feature type="compositionally biased region" description="Polar residues" evidence="19">
    <location>
        <begin position="236"/>
        <end position="245"/>
    </location>
</feature>
<feature type="region of interest" description="Disordered" evidence="19">
    <location>
        <begin position="71"/>
        <end position="98"/>
    </location>
</feature>
<evidence type="ECO:0000256" key="17">
    <source>
        <dbReference type="ARBA" id="ARBA00079118"/>
    </source>
</evidence>
<proteinExistence type="evidence at transcript level"/>
<keyword evidence="7" id="KW-0378">Hydrolase</keyword>
<evidence type="ECO:0000259" key="21">
    <source>
        <dbReference type="PROSITE" id="PS51194"/>
    </source>
</evidence>
<dbReference type="CDD" id="cd18793">
    <property type="entry name" value="SF2_C_SNF"/>
    <property type="match status" value="1"/>
</dbReference>
<dbReference type="InterPro" id="IPR027417">
    <property type="entry name" value="P-loop_NTPase"/>
</dbReference>
<evidence type="ECO:0000256" key="7">
    <source>
        <dbReference type="ARBA" id="ARBA00022801"/>
    </source>
</evidence>
<feature type="compositionally biased region" description="Basic and acidic residues" evidence="19">
    <location>
        <begin position="1397"/>
        <end position="1413"/>
    </location>
</feature>
<evidence type="ECO:0000259" key="20">
    <source>
        <dbReference type="PROSITE" id="PS51192"/>
    </source>
</evidence>
<keyword evidence="5" id="KW-0547">Nucleotide-binding</keyword>
<feature type="region of interest" description="Disordered" evidence="19">
    <location>
        <begin position="1395"/>
        <end position="1425"/>
    </location>
</feature>
<dbReference type="InterPro" id="IPR014001">
    <property type="entry name" value="Helicase_ATP-bd"/>
</dbReference>
<keyword evidence="8" id="KW-0347">Helicase</keyword>
<dbReference type="InterPro" id="IPR000330">
    <property type="entry name" value="SNF2_N"/>
</dbReference>
<dbReference type="GO" id="GO:0004386">
    <property type="term" value="F:helicase activity"/>
    <property type="evidence" value="ECO:0007669"/>
    <property type="project" value="UniProtKB-KW"/>
</dbReference>
<keyword evidence="12" id="KW-0131">Cell cycle</keyword>
<evidence type="ECO:0000256" key="4">
    <source>
        <dbReference type="ARBA" id="ARBA00022618"/>
    </source>
</evidence>
<dbReference type="PANTHER" id="PTHR45629">
    <property type="entry name" value="SNF2/RAD54 FAMILY MEMBER"/>
    <property type="match status" value="1"/>
</dbReference>
<keyword evidence="10" id="KW-0539">Nucleus</keyword>
<sequence length="1499" mass="170155">MSTNETAQSYAAGPDVQIKLEEDVHCEDMVTDIQNTRPLQIKKTGKVAQADTSDGLEFALTCVLNKASKTRQSRGHIHDDKTSAIETEARNHEDEEMSVADEPGVFQLDLSQIEEVQLSDQAAELQDLGLSVYDQDVLEQGILQQVDQALEQLDQQQLEEQMKAVADEIITCKQQLEKSQTLLRALKVTGTAGQKQAVSVRKSIETWHKQLAALKIHADALQLKYTSLAGLVSEDSGTISKTPDATSEMEGKQKESERERRIRLGEMTPFGNVLGNQLTSTGSKANRDLTDFEKYLQSQEELQKRQMKKKLVKNRAVEQEVGGELNSETNQKKGQKRNSPLKKSVLLPKKRPRKEKLGTHSSDDWWDQKKKPGKLLSEQTVYEDSEGSEYLPSESELPELEESGRYVKVLTKKRIPSKRRKQVQCQQQDPEEWATDDSDWDYSDEETRARRRKSTKKEVDDGNTEDYIERLKLWEEQKARHAEAEQTCDHEMEGGYKLPRSLWCKLYNYQKVGVQWLWELNQQRCGGIMGDEMGLGKTVQVIAFLAGLNHSKLLSRHGSFRGLGPSLIVCPTTVMHQWVREFHVWWPQFRVAVLHESGSFSGKKSSLIHQMDSRGCILVTSYVGTVQHQEALLAKDWHYVILDEGHKIRNPDAQVTLAVKQFRTPHRLILSGSPMQNNLKELWSLFDFIFPGKLGTLPVFLAQMAVPITQGGYANASEVQVATAYRCATVLRDTIAPYLLRRMKIDVKSHIHLPPKNEQVLFCRLTEEQRSLYKSYLTSDEVDRILQGRFQVFVGLIALRKICNHPDLYSGGPKLLRGDREELLPEESRYGYWRRAGKMLVIQSLLSIWQKQGHRVLLFTQSRQMLCILEAFVQKQGYKYLKLDGGTGIASRQPLITKFNEDPSYFVFLLTTRVGGLGINLTGADRVVIYDPDWNPATDTQARERAWRIGQQNHVTVYRLVTAGTIEEKVYHRQIFKQFLCNKVLRDPRQRRFFKSNDLLELFTLSESEKTTETAAIFAGTGSEVKLKPQKSKCCEKEKKIHYKTRHQELKNIKFSASKLERMKRLAQLLSKQIATLNTQGPSTKKSQDMVGESDEVHCQPHSIDPAGDVANKNIVELEREDVRAEGCDYSERNPVSESETLGKDECFGQNSDVDCEKFIRTETSDAHNIQQRDVKDLLQSGNSLVTKKSEPSKKCRNKEELSSHRHKRKHHRHNRKHSHSKAKGAEFEGERVSYLVRQCDAEAAPSADVNGEQSSVQEDDYVLRKLFKKSGIQTAMRHDTIMEGGYADYALVEGEARRVAKEAVQALKESRRQCWQADSGVPSWTGQSGALRSPNISAAQVRFRFGKKKTGLGSSVSAPESKGKSGTQNGSNDQPMTSSELLSRMRARNRLLEPVATHETEHTQEGVQERNPENSIPSPSPVSAREEHIELLTDIRNFVAFGASVIGRASTQEILSHFTERLPSGSSPLFKFMLSEVCEFHRMPSGEGVWRLCSEFRW</sequence>
<dbReference type="GO" id="GO:0005634">
    <property type="term" value="C:nucleus"/>
    <property type="evidence" value="ECO:0007669"/>
    <property type="project" value="UniProtKB-SubCell"/>
</dbReference>
<feature type="compositionally biased region" description="Basic and acidic residues" evidence="19">
    <location>
        <begin position="249"/>
        <end position="260"/>
    </location>
</feature>
<reference evidence="22" key="1">
    <citation type="journal article" date="2016" name="PLoS ONE">
        <title>Caste-Specific and Sex-Specific Expression of Chemoreceptor Genes in a Termite.</title>
        <authorList>
            <person name="Mitaka Y."/>
            <person name="Kobayashi K."/>
            <person name="Mikheyev A."/>
            <person name="Tin M.M.Y."/>
            <person name="Watanabe Y."/>
            <person name="Matsuura K."/>
        </authorList>
    </citation>
    <scope>NUCLEOTIDE SEQUENCE</scope>
</reference>
<dbReference type="EMBL" id="FX985816">
    <property type="protein sequence ID" value="BBA93703.1"/>
    <property type="molecule type" value="mRNA"/>
</dbReference>
<evidence type="ECO:0000256" key="11">
    <source>
        <dbReference type="ARBA" id="ARBA00023254"/>
    </source>
</evidence>
<dbReference type="InterPro" id="IPR050496">
    <property type="entry name" value="SNF2_RAD54_helicase_repair"/>
</dbReference>
<organism evidence="22">
    <name type="scientific">Reticulitermes speratus</name>
    <dbReference type="NCBI Taxonomy" id="60591"/>
    <lineage>
        <taxon>Eukaryota</taxon>
        <taxon>Metazoa</taxon>
        <taxon>Ecdysozoa</taxon>
        <taxon>Arthropoda</taxon>
        <taxon>Hexapoda</taxon>
        <taxon>Insecta</taxon>
        <taxon>Pterygota</taxon>
        <taxon>Neoptera</taxon>
        <taxon>Polyneoptera</taxon>
        <taxon>Dictyoptera</taxon>
        <taxon>Blattodea</taxon>
        <taxon>Blattoidea</taxon>
        <taxon>Termitoidae</taxon>
        <taxon>Rhinotermitidae</taxon>
        <taxon>Reticulitermes</taxon>
        <taxon>Frontotermes</taxon>
    </lineage>
</organism>
<feature type="region of interest" description="Disordered" evidence="19">
    <location>
        <begin position="1351"/>
        <end position="1378"/>
    </location>
</feature>
<dbReference type="GO" id="GO:0005524">
    <property type="term" value="F:ATP binding"/>
    <property type="evidence" value="ECO:0007669"/>
    <property type="project" value="UniProtKB-KW"/>
</dbReference>
<feature type="compositionally biased region" description="Basic residues" evidence="19">
    <location>
        <begin position="1205"/>
        <end position="1223"/>
    </location>
</feature>
<evidence type="ECO:0000256" key="2">
    <source>
        <dbReference type="ARBA" id="ARBA00011467"/>
    </source>
</evidence>
<comment type="function">
    <text evidence="13">Involved in mitotic DNA repair and meiotic recombination. Functions in the recombinational DNA repair pathway. Essential for interhomolog gene conversion (GC), but may have a less important role in intersister GC than spn-A/Rad51. In the presence of DNA, spn-A/Rad51 enhances the ATPase activity of okr/Rad54.</text>
</comment>
<feature type="compositionally biased region" description="Acidic residues" evidence="19">
    <location>
        <begin position="429"/>
        <end position="444"/>
    </location>
</feature>
<dbReference type="InterPro" id="IPR001650">
    <property type="entry name" value="Helicase_C-like"/>
</dbReference>
<feature type="region of interest" description="Disordered" evidence="19">
    <location>
        <begin position="306"/>
        <end position="370"/>
    </location>
</feature>
<dbReference type="GO" id="GO:0008094">
    <property type="term" value="F:ATP-dependent activity, acting on DNA"/>
    <property type="evidence" value="ECO:0007669"/>
    <property type="project" value="TreeGrafter"/>
</dbReference>
<dbReference type="Pfam" id="PF00271">
    <property type="entry name" value="Helicase_C"/>
    <property type="match status" value="1"/>
</dbReference>
<reference evidence="22" key="2">
    <citation type="submission" date="2017-10" db="EMBL/GenBank/DDBJ databases">
        <title>High Expression of DNA Repair Genes in Long-Lived Termite King.</title>
        <authorList>
            <person name="Tasaki E."/>
            <person name="Mitaka Y."/>
            <person name="Nozaki T."/>
            <person name="Kobayashi K."/>
            <person name="Matsuura K."/>
            <person name="Iuchi Y."/>
        </authorList>
    </citation>
    <scope>NUCLEOTIDE SEQUENCE</scope>
</reference>
<dbReference type="FunFam" id="3.40.50.10810:FF:000042">
    <property type="entry name" value="SNF2 family helicase-like protein"/>
    <property type="match status" value="1"/>
</dbReference>
<evidence type="ECO:0000256" key="15">
    <source>
        <dbReference type="ARBA" id="ARBA00071998"/>
    </source>
</evidence>
<evidence type="ECO:0000256" key="6">
    <source>
        <dbReference type="ARBA" id="ARBA00022776"/>
    </source>
</evidence>
<keyword evidence="6" id="KW-0498">Mitosis</keyword>
<evidence type="ECO:0000256" key="13">
    <source>
        <dbReference type="ARBA" id="ARBA00024776"/>
    </source>
</evidence>
<dbReference type="PANTHER" id="PTHR45629:SF7">
    <property type="entry name" value="DNA EXCISION REPAIR PROTEIN ERCC-6-RELATED"/>
    <property type="match status" value="1"/>
</dbReference>
<feature type="region of interest" description="Disordered" evidence="19">
    <location>
        <begin position="379"/>
        <end position="398"/>
    </location>
</feature>
<evidence type="ECO:0000256" key="10">
    <source>
        <dbReference type="ARBA" id="ARBA00023242"/>
    </source>
</evidence>
<feature type="compositionally biased region" description="Basic and acidic residues" evidence="19">
    <location>
        <begin position="76"/>
        <end position="93"/>
    </location>
</feature>
<evidence type="ECO:0000256" key="16">
    <source>
        <dbReference type="ARBA" id="ARBA00076356"/>
    </source>
</evidence>
<keyword evidence="9" id="KW-0067">ATP-binding</keyword>
<keyword evidence="11" id="KW-0469">Meiosis</keyword>
<feature type="region of interest" description="Disordered" evidence="19">
    <location>
        <begin position="417"/>
        <end position="459"/>
    </location>
</feature>
<dbReference type="PROSITE" id="PS51192">
    <property type="entry name" value="HELICASE_ATP_BIND_1"/>
    <property type="match status" value="1"/>
</dbReference>
<keyword evidence="18" id="KW-0175">Coiled coil</keyword>
<evidence type="ECO:0000256" key="8">
    <source>
        <dbReference type="ARBA" id="ARBA00022806"/>
    </source>
</evidence>
<dbReference type="GO" id="GO:0006283">
    <property type="term" value="P:transcription-coupled nucleotide-excision repair"/>
    <property type="evidence" value="ECO:0007669"/>
    <property type="project" value="TreeGrafter"/>
</dbReference>
<evidence type="ECO:0000256" key="19">
    <source>
        <dbReference type="SAM" id="MobiDB-lite"/>
    </source>
</evidence>
<feature type="region of interest" description="Disordered" evidence="19">
    <location>
        <begin position="1171"/>
        <end position="1228"/>
    </location>
</feature>
<dbReference type="FunFam" id="3.40.50.300:FF:000863">
    <property type="entry name" value="DNA excision repair protein ERCC-6"/>
    <property type="match status" value="1"/>
</dbReference>
<evidence type="ECO:0000256" key="9">
    <source>
        <dbReference type="ARBA" id="ARBA00022840"/>
    </source>
</evidence>
<evidence type="ECO:0000256" key="14">
    <source>
        <dbReference type="ARBA" id="ARBA00029956"/>
    </source>
</evidence>
<feature type="coiled-coil region" evidence="18">
    <location>
        <begin position="143"/>
        <end position="175"/>
    </location>
</feature>
<feature type="region of interest" description="Disordered" evidence="19">
    <location>
        <begin position="236"/>
        <end position="260"/>
    </location>
</feature>
<accession>A0A2Z5U5Z9</accession>
<feature type="compositionally biased region" description="Basic and acidic residues" evidence="19">
    <location>
        <begin position="355"/>
        <end position="370"/>
    </location>
</feature>
<evidence type="ECO:0000256" key="3">
    <source>
        <dbReference type="ARBA" id="ARBA00015341"/>
    </source>
</evidence>
<dbReference type="CDD" id="cd18000">
    <property type="entry name" value="DEXHc_ERCC6"/>
    <property type="match status" value="1"/>
</dbReference>
<dbReference type="SMART" id="SM00487">
    <property type="entry name" value="DEXDc"/>
    <property type="match status" value="1"/>
</dbReference>
<dbReference type="InterPro" id="IPR038718">
    <property type="entry name" value="SNF2-like_sf"/>
</dbReference>